<dbReference type="NCBIfam" id="TIGR00538">
    <property type="entry name" value="hemN"/>
    <property type="match status" value="1"/>
</dbReference>
<dbReference type="InterPro" id="IPR058240">
    <property type="entry name" value="rSAM_sf"/>
</dbReference>
<feature type="binding site" evidence="17">
    <location>
        <position position="56"/>
    </location>
    <ligand>
        <name>[4Fe-4S] cluster</name>
        <dbReference type="ChEBI" id="CHEBI:49883"/>
        <note>4Fe-4S-S-AdoMet</note>
    </ligand>
</feature>
<name>A0A8J3DRC3_9HYPH</name>
<comment type="similarity">
    <text evidence="3 15">Belongs to the anaerobic coproporphyrinogen-III oxidase family.</text>
</comment>
<evidence type="ECO:0000259" key="18">
    <source>
        <dbReference type="PROSITE" id="PS51918"/>
    </source>
</evidence>
<evidence type="ECO:0000256" key="10">
    <source>
        <dbReference type="ARBA" id="ARBA00023004"/>
    </source>
</evidence>
<feature type="binding site" evidence="16">
    <location>
        <position position="50"/>
    </location>
    <ligand>
        <name>S-adenosyl-L-methionine</name>
        <dbReference type="ChEBI" id="CHEBI:59789"/>
        <label>1</label>
    </ligand>
</feature>
<dbReference type="CDD" id="cd01335">
    <property type="entry name" value="Radical_SAM"/>
    <property type="match status" value="1"/>
</dbReference>
<evidence type="ECO:0000256" key="7">
    <source>
        <dbReference type="ARBA" id="ARBA00022691"/>
    </source>
</evidence>
<dbReference type="SMART" id="SM00729">
    <property type="entry name" value="Elp3"/>
    <property type="match status" value="1"/>
</dbReference>
<keyword evidence="6 15" id="KW-0963">Cytoplasm</keyword>
<comment type="function">
    <text evidence="13">Involved in the heme biosynthesis. Catalyzes the anaerobic oxidative decarboxylation of propionate groups of rings A and B of coproporphyrinogen III to yield the vinyl groups in protoporphyrinogen IX.</text>
</comment>
<dbReference type="EC" id="1.3.98.3" evidence="15"/>
<evidence type="ECO:0000256" key="3">
    <source>
        <dbReference type="ARBA" id="ARBA00005493"/>
    </source>
</evidence>
<evidence type="ECO:0000256" key="14">
    <source>
        <dbReference type="ARBA" id="ARBA00048321"/>
    </source>
</evidence>
<protein>
    <recommendedName>
        <fullName evidence="15">Coproporphyrinogen-III oxidase</fullName>
        <ecNumber evidence="15">1.3.98.3</ecNumber>
    </recommendedName>
</protein>
<dbReference type="GO" id="GO:0051539">
    <property type="term" value="F:4 iron, 4 sulfur cluster binding"/>
    <property type="evidence" value="ECO:0007669"/>
    <property type="project" value="UniProtKB-KW"/>
</dbReference>
<keyword evidence="11 15" id="KW-0411">Iron-sulfur</keyword>
<dbReference type="PROSITE" id="PS51918">
    <property type="entry name" value="RADICAL_SAM"/>
    <property type="match status" value="1"/>
</dbReference>
<dbReference type="PIRSF" id="PIRSF000167">
    <property type="entry name" value="HemN"/>
    <property type="match status" value="1"/>
</dbReference>
<dbReference type="UniPathway" id="UPA00251">
    <property type="reaction ID" value="UER00323"/>
</dbReference>
<dbReference type="GO" id="GO:0046872">
    <property type="term" value="F:metal ion binding"/>
    <property type="evidence" value="ECO:0007669"/>
    <property type="project" value="UniProtKB-KW"/>
</dbReference>
<feature type="binding site" evidence="17">
    <location>
        <position position="60"/>
    </location>
    <ligand>
        <name>[4Fe-4S] cluster</name>
        <dbReference type="ChEBI" id="CHEBI:49883"/>
        <note>4Fe-4S-S-AdoMet</note>
    </ligand>
</feature>
<evidence type="ECO:0000256" key="1">
    <source>
        <dbReference type="ARBA" id="ARBA00004496"/>
    </source>
</evidence>
<evidence type="ECO:0000256" key="2">
    <source>
        <dbReference type="ARBA" id="ARBA00004785"/>
    </source>
</evidence>
<sequence length="449" mass="49673">MTTDLIARYAGPVPRYTSYPTAPHFHDGVTQQTYARWLGEINSNEPISLYLHLPFCDRLCWFCGCHTKQVVRYDPIAAYLDALNMEIETVARHLGRSQPVCAIHFGGGSPTMIEPVDLARLRTTLDKHFTILPTCEISVEVDPNDINQARLDGWGAFGATRASFGVQDFDLKVQQSINRLQSFEQTRDALEGFRQRGVRSANLDVLYGLPHQTEETLAATIKQVISLIPDRVALFGYAHVPWMKKHQTMIDEAALPNMEQRFAQAALGARLLTEAGYITVGIDHFALPSDTMAQAALNGTLRRNFQGYTTDSANVLIGLGASSIGSLPQGYIQSITATAQYSRRALAGELPVARGFALSEADKARRWIIEMLMCGFAFDAAELRKLFPAQAEALLRQAASFVAADLDDLVRMEGDRFIVTRQGRPFVRVVASWFDDYLATGAARHSAAV</sequence>
<keyword evidence="10 15" id="KW-0408">Iron</keyword>
<keyword evidence="12 15" id="KW-0627">Porphyrin biosynthesis</keyword>
<reference evidence="19" key="1">
    <citation type="journal article" date="2014" name="Int. J. Syst. Evol. Microbiol.">
        <title>Complete genome sequence of Corynebacterium casei LMG S-19264T (=DSM 44701T), isolated from a smear-ripened cheese.</title>
        <authorList>
            <consortium name="US DOE Joint Genome Institute (JGI-PGF)"/>
            <person name="Walter F."/>
            <person name="Albersmeier A."/>
            <person name="Kalinowski J."/>
            <person name="Ruckert C."/>
        </authorList>
    </citation>
    <scope>NUCLEOTIDE SEQUENCE</scope>
    <source>
        <strain evidence="19">KCTC 42249</strain>
    </source>
</reference>
<organism evidence="19 20">
    <name type="scientific">Tianweitania populi</name>
    <dbReference type="NCBI Taxonomy" id="1607949"/>
    <lineage>
        <taxon>Bacteria</taxon>
        <taxon>Pseudomonadati</taxon>
        <taxon>Pseudomonadota</taxon>
        <taxon>Alphaproteobacteria</taxon>
        <taxon>Hyphomicrobiales</taxon>
        <taxon>Phyllobacteriaceae</taxon>
        <taxon>Tianweitania</taxon>
    </lineage>
</organism>
<feature type="binding site" evidence="16">
    <location>
        <position position="204"/>
    </location>
    <ligand>
        <name>S-adenosyl-L-methionine</name>
        <dbReference type="ChEBI" id="CHEBI:59789"/>
        <label>2</label>
    </ligand>
</feature>
<dbReference type="InterPro" id="IPR007197">
    <property type="entry name" value="rSAM"/>
</dbReference>
<keyword evidence="20" id="KW-1185">Reference proteome</keyword>
<dbReference type="GO" id="GO:0005737">
    <property type="term" value="C:cytoplasm"/>
    <property type="evidence" value="ECO:0007669"/>
    <property type="project" value="UniProtKB-SubCell"/>
</dbReference>
<dbReference type="PANTHER" id="PTHR13932">
    <property type="entry name" value="COPROPORPHYRINIGEN III OXIDASE"/>
    <property type="match status" value="1"/>
</dbReference>
<comment type="catalytic activity">
    <reaction evidence="14 15">
        <text>coproporphyrinogen III + 2 S-adenosyl-L-methionine = protoporphyrinogen IX + 2 5'-deoxyadenosine + 2 L-methionine + 2 CO2</text>
        <dbReference type="Rhea" id="RHEA:15425"/>
        <dbReference type="ChEBI" id="CHEBI:16526"/>
        <dbReference type="ChEBI" id="CHEBI:17319"/>
        <dbReference type="ChEBI" id="CHEBI:57307"/>
        <dbReference type="ChEBI" id="CHEBI:57309"/>
        <dbReference type="ChEBI" id="CHEBI:57844"/>
        <dbReference type="ChEBI" id="CHEBI:59789"/>
        <dbReference type="EC" id="1.3.98.3"/>
    </reaction>
</comment>
<dbReference type="InterPro" id="IPR034505">
    <property type="entry name" value="Coproporphyrinogen-III_oxidase"/>
</dbReference>
<dbReference type="InterPro" id="IPR004558">
    <property type="entry name" value="Coprogen_oxidase_HemN"/>
</dbReference>
<dbReference type="PANTHER" id="PTHR13932:SF6">
    <property type="entry name" value="OXYGEN-INDEPENDENT COPROPORPHYRINOGEN III OXIDASE"/>
    <property type="match status" value="1"/>
</dbReference>
<dbReference type="EMBL" id="BMZQ01000002">
    <property type="protein sequence ID" value="GHD17655.1"/>
    <property type="molecule type" value="Genomic_DNA"/>
</dbReference>
<feature type="binding site" evidence="16">
    <location>
        <position position="107"/>
    </location>
    <ligand>
        <name>S-adenosyl-L-methionine</name>
        <dbReference type="ChEBI" id="CHEBI:59789"/>
        <label>1</label>
    </ligand>
</feature>
<evidence type="ECO:0000256" key="9">
    <source>
        <dbReference type="ARBA" id="ARBA00023002"/>
    </source>
</evidence>
<feature type="binding site" evidence="16">
    <location>
        <position position="167"/>
    </location>
    <ligand>
        <name>S-adenosyl-L-methionine</name>
        <dbReference type="ChEBI" id="CHEBI:59789"/>
        <label>2</label>
    </ligand>
</feature>
<comment type="cofactor">
    <cofactor evidence="15 17">
        <name>[4Fe-4S] cluster</name>
        <dbReference type="ChEBI" id="CHEBI:49883"/>
    </cofactor>
    <text evidence="15 17">Binds 1 [4Fe-4S] cluster. The cluster is coordinated with 3 cysteines and an exchangeable S-adenosyl-L-methionine.</text>
</comment>
<comment type="subunit">
    <text evidence="4">Monomer.</text>
</comment>
<evidence type="ECO:0000256" key="5">
    <source>
        <dbReference type="ARBA" id="ARBA00022485"/>
    </source>
</evidence>
<evidence type="ECO:0000256" key="13">
    <source>
        <dbReference type="ARBA" id="ARBA00024295"/>
    </source>
</evidence>
<evidence type="ECO:0000256" key="4">
    <source>
        <dbReference type="ARBA" id="ARBA00011245"/>
    </source>
</evidence>
<keyword evidence="7 15" id="KW-0949">S-adenosyl-L-methionine</keyword>
<evidence type="ECO:0000256" key="6">
    <source>
        <dbReference type="ARBA" id="ARBA00022490"/>
    </source>
</evidence>
<feature type="binding site" evidence="16">
    <location>
        <begin position="62"/>
        <end position="64"/>
    </location>
    <ligand>
        <name>S-adenosyl-L-methionine</name>
        <dbReference type="ChEBI" id="CHEBI:59789"/>
        <label>2</label>
    </ligand>
</feature>
<dbReference type="Gene3D" id="1.10.10.920">
    <property type="match status" value="1"/>
</dbReference>
<accession>A0A8J3DRC3</accession>
<feature type="binding site" evidence="16">
    <location>
        <position position="179"/>
    </location>
    <ligand>
        <name>S-adenosyl-L-methionine</name>
        <dbReference type="ChEBI" id="CHEBI:59789"/>
        <label>2</label>
    </ligand>
</feature>
<evidence type="ECO:0000256" key="12">
    <source>
        <dbReference type="ARBA" id="ARBA00023244"/>
    </source>
</evidence>
<evidence type="ECO:0000256" key="8">
    <source>
        <dbReference type="ARBA" id="ARBA00022723"/>
    </source>
</evidence>
<keyword evidence="5 15" id="KW-0004">4Fe-4S</keyword>
<feature type="binding site" evidence="16">
    <location>
        <position position="238"/>
    </location>
    <ligand>
        <name>S-adenosyl-L-methionine</name>
        <dbReference type="ChEBI" id="CHEBI:59789"/>
        <label>2</label>
    </ligand>
</feature>
<feature type="domain" description="Radical SAM core" evidence="18">
    <location>
        <begin position="41"/>
        <end position="283"/>
    </location>
</feature>
<dbReference type="Proteomes" id="UP000630142">
    <property type="component" value="Unassembled WGS sequence"/>
</dbReference>
<proteinExistence type="inferred from homology"/>
<comment type="subcellular location">
    <subcellularLocation>
        <location evidence="1 15">Cytoplasm</location>
    </subcellularLocation>
</comment>
<dbReference type="InterPro" id="IPR006638">
    <property type="entry name" value="Elp3/MiaA/NifB-like_rSAM"/>
</dbReference>
<evidence type="ECO:0000313" key="19">
    <source>
        <dbReference type="EMBL" id="GHD17655.1"/>
    </source>
</evidence>
<evidence type="ECO:0000256" key="17">
    <source>
        <dbReference type="PIRSR" id="PIRSR000167-2"/>
    </source>
</evidence>
<evidence type="ECO:0000256" key="16">
    <source>
        <dbReference type="PIRSR" id="PIRSR000167-1"/>
    </source>
</evidence>
<dbReference type="InterPro" id="IPR023404">
    <property type="entry name" value="rSAM_horseshoe"/>
</dbReference>
<feature type="binding site" evidence="17">
    <location>
        <position position="63"/>
    </location>
    <ligand>
        <name>[4Fe-4S] cluster</name>
        <dbReference type="ChEBI" id="CHEBI:49883"/>
        <note>4Fe-4S-S-AdoMet</note>
    </ligand>
</feature>
<comment type="pathway">
    <text evidence="2 15">Porphyrin-containing compound metabolism; protoporphyrin-IX biosynthesis; protoporphyrinogen-IX from coproporphyrinogen-III (AdoMet route): step 1/1.</text>
</comment>
<dbReference type="Pfam" id="PF04055">
    <property type="entry name" value="Radical_SAM"/>
    <property type="match status" value="1"/>
</dbReference>
<keyword evidence="9 15" id="KW-0560">Oxidoreductase</keyword>
<evidence type="ECO:0000313" key="20">
    <source>
        <dbReference type="Proteomes" id="UP000630142"/>
    </source>
</evidence>
<dbReference type="GO" id="GO:0004109">
    <property type="term" value="F:coproporphyrinogen oxidase activity"/>
    <property type="evidence" value="ECO:0007669"/>
    <property type="project" value="InterPro"/>
</dbReference>
<comment type="caution">
    <text evidence="19">The sequence shown here is derived from an EMBL/GenBank/DDBJ whole genome shotgun (WGS) entry which is preliminary data.</text>
</comment>
<feature type="binding site" evidence="16">
    <location>
        <position position="324"/>
    </location>
    <ligand>
        <name>S-adenosyl-L-methionine</name>
        <dbReference type="ChEBI" id="CHEBI:59789"/>
        <label>1</label>
    </ligand>
</feature>
<dbReference type="SFLD" id="SFLDS00029">
    <property type="entry name" value="Radical_SAM"/>
    <property type="match status" value="1"/>
</dbReference>
<evidence type="ECO:0000256" key="15">
    <source>
        <dbReference type="PIRNR" id="PIRNR000167"/>
    </source>
</evidence>
<dbReference type="SFLD" id="SFLDG01065">
    <property type="entry name" value="anaerobic_coproporphyrinogen-I"/>
    <property type="match status" value="1"/>
</dbReference>
<dbReference type="GO" id="GO:0006782">
    <property type="term" value="P:protoporphyrinogen IX biosynthetic process"/>
    <property type="evidence" value="ECO:0007669"/>
    <property type="project" value="UniProtKB-UniPathway"/>
</dbReference>
<evidence type="ECO:0000256" key="11">
    <source>
        <dbReference type="ARBA" id="ARBA00023014"/>
    </source>
</evidence>
<gene>
    <name evidence="19" type="primary">hemN</name>
    <name evidence="19" type="ORF">GCM10016234_27050</name>
</gene>
<dbReference type="SUPFAM" id="SSF102114">
    <property type="entry name" value="Radical SAM enzymes"/>
    <property type="match status" value="1"/>
</dbReference>
<dbReference type="RefSeq" id="WP_189504661.1">
    <property type="nucleotide sequence ID" value="NZ_BMZQ01000002.1"/>
</dbReference>
<dbReference type="Gene3D" id="3.80.30.20">
    <property type="entry name" value="tm_1862 like domain"/>
    <property type="match status" value="1"/>
</dbReference>
<feature type="binding site" evidence="16">
    <location>
        <position position="140"/>
    </location>
    <ligand>
        <name>S-adenosyl-L-methionine</name>
        <dbReference type="ChEBI" id="CHEBI:59789"/>
        <label>1</label>
    </ligand>
</feature>
<reference evidence="19" key="2">
    <citation type="submission" date="2020-09" db="EMBL/GenBank/DDBJ databases">
        <authorList>
            <person name="Sun Q."/>
            <person name="Kim S."/>
        </authorList>
    </citation>
    <scope>NUCLEOTIDE SEQUENCE</scope>
    <source>
        <strain evidence="19">KCTC 42249</strain>
    </source>
</reference>
<keyword evidence="8 15" id="KW-0479">Metal-binding</keyword>
<dbReference type="AlphaFoldDB" id="A0A8J3DRC3"/>
<dbReference type="GO" id="GO:0051989">
    <property type="term" value="F:coproporphyrinogen dehydrogenase activity"/>
    <property type="evidence" value="ECO:0007669"/>
    <property type="project" value="UniProtKB-EC"/>
</dbReference>